<sequence>MELIDLIIESITHRCIRGIASRVMYVIKRFKEENRIENKVRKGRSRKLTKRGERFNIRKFVKSPRLSAVKVSAEFNANFSTSISPETVRRVLREAGLHGRSARKKVSASEKNRKLRLSFAKSMIK</sequence>
<dbReference type="AlphaFoldDB" id="A0A087TFS9"/>
<dbReference type="InterPro" id="IPR009057">
    <property type="entry name" value="Homeodomain-like_sf"/>
</dbReference>
<evidence type="ECO:0000313" key="4">
    <source>
        <dbReference type="Proteomes" id="UP000054359"/>
    </source>
</evidence>
<accession>A0A087TFS9</accession>
<evidence type="ECO:0000259" key="2">
    <source>
        <dbReference type="Pfam" id="PF01498"/>
    </source>
</evidence>
<dbReference type="Proteomes" id="UP000054359">
    <property type="component" value="Unassembled WGS sequence"/>
</dbReference>
<protein>
    <recommendedName>
        <fullName evidence="2">Transposase Tc1-like domain-containing protein</fullName>
    </recommendedName>
</protein>
<dbReference type="SUPFAM" id="SSF46689">
    <property type="entry name" value="Homeodomain-like"/>
    <property type="match status" value="1"/>
</dbReference>
<reference evidence="3 4" key="1">
    <citation type="submission" date="2013-11" db="EMBL/GenBank/DDBJ databases">
        <title>Genome sequencing of Stegodyphus mimosarum.</title>
        <authorList>
            <person name="Bechsgaard J."/>
        </authorList>
    </citation>
    <scope>NUCLEOTIDE SEQUENCE [LARGE SCALE GENOMIC DNA]</scope>
</reference>
<dbReference type="Pfam" id="PF01498">
    <property type="entry name" value="HTH_Tnp_Tc3_2"/>
    <property type="match status" value="1"/>
</dbReference>
<dbReference type="GO" id="GO:0003677">
    <property type="term" value="F:DNA binding"/>
    <property type="evidence" value="ECO:0007669"/>
    <property type="project" value="InterPro"/>
</dbReference>
<evidence type="ECO:0000313" key="3">
    <source>
        <dbReference type="EMBL" id="KFM63968.1"/>
    </source>
</evidence>
<gene>
    <name evidence="3" type="ORF">X975_22520</name>
</gene>
<comment type="subcellular location">
    <subcellularLocation>
        <location evidence="1">Nucleus</location>
    </subcellularLocation>
</comment>
<dbReference type="GO" id="GO:0006313">
    <property type="term" value="P:DNA transposition"/>
    <property type="evidence" value="ECO:0007669"/>
    <property type="project" value="InterPro"/>
</dbReference>
<feature type="non-terminal residue" evidence="3">
    <location>
        <position position="125"/>
    </location>
</feature>
<dbReference type="OMA" id="ITHRCIR"/>
<proteinExistence type="predicted"/>
<dbReference type="OrthoDB" id="4843387at2759"/>
<feature type="domain" description="Transposase Tc1-like" evidence="2">
    <location>
        <begin position="57"/>
        <end position="122"/>
    </location>
</feature>
<dbReference type="GO" id="GO:0015074">
    <property type="term" value="P:DNA integration"/>
    <property type="evidence" value="ECO:0007669"/>
    <property type="project" value="InterPro"/>
</dbReference>
<name>A0A087TFS9_STEMI</name>
<organism evidence="3 4">
    <name type="scientific">Stegodyphus mimosarum</name>
    <name type="common">African social velvet spider</name>
    <dbReference type="NCBI Taxonomy" id="407821"/>
    <lineage>
        <taxon>Eukaryota</taxon>
        <taxon>Metazoa</taxon>
        <taxon>Ecdysozoa</taxon>
        <taxon>Arthropoda</taxon>
        <taxon>Chelicerata</taxon>
        <taxon>Arachnida</taxon>
        <taxon>Araneae</taxon>
        <taxon>Araneomorphae</taxon>
        <taxon>Entelegynae</taxon>
        <taxon>Eresoidea</taxon>
        <taxon>Eresidae</taxon>
        <taxon>Stegodyphus</taxon>
    </lineage>
</organism>
<dbReference type="EMBL" id="KK115020">
    <property type="protein sequence ID" value="KFM63968.1"/>
    <property type="molecule type" value="Genomic_DNA"/>
</dbReference>
<keyword evidence="4" id="KW-1185">Reference proteome</keyword>
<evidence type="ECO:0000256" key="1">
    <source>
        <dbReference type="ARBA" id="ARBA00004123"/>
    </source>
</evidence>
<dbReference type="GO" id="GO:0005634">
    <property type="term" value="C:nucleus"/>
    <property type="evidence" value="ECO:0007669"/>
    <property type="project" value="UniProtKB-SubCell"/>
</dbReference>
<dbReference type="InterPro" id="IPR002492">
    <property type="entry name" value="Transposase_Tc1-like"/>
</dbReference>